<dbReference type="InterPro" id="IPR011990">
    <property type="entry name" value="TPR-like_helical_dom_sf"/>
</dbReference>
<keyword evidence="2 3" id="KW-0802">TPR repeat</keyword>
<evidence type="ECO:0000256" key="2">
    <source>
        <dbReference type="ARBA" id="ARBA00022803"/>
    </source>
</evidence>
<feature type="non-terminal residue" evidence="4">
    <location>
        <position position="196"/>
    </location>
</feature>
<dbReference type="Gene3D" id="1.25.40.10">
    <property type="entry name" value="Tetratricopeptide repeat domain"/>
    <property type="match status" value="2"/>
</dbReference>
<dbReference type="PANTHER" id="PTHR46423:SF1">
    <property type="entry name" value="RNA POLYMERASE II-ASSOCIATED PROTEIN 3"/>
    <property type="match status" value="1"/>
</dbReference>
<protein>
    <submittedName>
        <fullName evidence="4">RNA polymerase II-associated protein 3</fullName>
    </submittedName>
</protein>
<name>A0ABP0P0H0_9DINO</name>
<comment type="caution">
    <text evidence="4">The sequence shown here is derived from an EMBL/GenBank/DDBJ whole genome shotgun (WGS) entry which is preliminary data.</text>
</comment>
<feature type="repeat" description="TPR" evidence="3">
    <location>
        <begin position="14"/>
        <end position="47"/>
    </location>
</feature>
<evidence type="ECO:0000313" key="4">
    <source>
        <dbReference type="EMBL" id="CAK9069538.1"/>
    </source>
</evidence>
<dbReference type="PROSITE" id="PS50005">
    <property type="entry name" value="TPR"/>
    <property type="match status" value="1"/>
</dbReference>
<dbReference type="EMBL" id="CAXAMM010032324">
    <property type="protein sequence ID" value="CAK9069538.1"/>
    <property type="molecule type" value="Genomic_DNA"/>
</dbReference>
<evidence type="ECO:0000313" key="5">
    <source>
        <dbReference type="Proteomes" id="UP001642464"/>
    </source>
</evidence>
<dbReference type="PANTHER" id="PTHR46423">
    <property type="entry name" value="RNA POLYMERASE II-ASSOCIATED PROTEIN 3"/>
    <property type="match status" value="1"/>
</dbReference>
<evidence type="ECO:0000256" key="3">
    <source>
        <dbReference type="PROSITE-ProRule" id="PRU00339"/>
    </source>
</evidence>
<dbReference type="Proteomes" id="UP001642464">
    <property type="component" value="Unassembled WGS sequence"/>
</dbReference>
<dbReference type="InterPro" id="IPR013105">
    <property type="entry name" value="TPR_2"/>
</dbReference>
<dbReference type="SMART" id="SM00028">
    <property type="entry name" value="TPR"/>
    <property type="match status" value="3"/>
</dbReference>
<dbReference type="InterPro" id="IPR051966">
    <property type="entry name" value="RPAP3"/>
</dbReference>
<dbReference type="SUPFAM" id="SSF48452">
    <property type="entry name" value="TPR-like"/>
    <property type="match status" value="2"/>
</dbReference>
<feature type="non-terminal residue" evidence="4">
    <location>
        <position position="1"/>
    </location>
</feature>
<keyword evidence="1" id="KW-0677">Repeat</keyword>
<reference evidence="4 5" key="1">
    <citation type="submission" date="2024-02" db="EMBL/GenBank/DDBJ databases">
        <authorList>
            <person name="Chen Y."/>
            <person name="Shah S."/>
            <person name="Dougan E. K."/>
            <person name="Thang M."/>
            <person name="Chan C."/>
        </authorList>
    </citation>
    <scope>NUCLEOTIDE SEQUENCE [LARGE SCALE GENOMIC DNA]</scope>
</reference>
<dbReference type="InterPro" id="IPR019734">
    <property type="entry name" value="TPR_rpt"/>
</dbReference>
<gene>
    <name evidence="4" type="ORF">SCF082_LOCUS34796</name>
</gene>
<sequence length="196" mass="22279">EDCTESLKFNPQGVKAFYRRAMAREKLNRVDDALKDTEEALRLQPNAEELLALQRRLQALKPKVETPRGFKRMEIVEASEEEEEEEVVAEAKPNEAAIEAPAEPFADIELEHTVAGAEKAKDMGNKLFQEGKIQECERWFSKAIWLVEESGKVSAPDTLRGILHSNRAFARLRMQRWSSAELDCDEALQLNGKNPK</sequence>
<organism evidence="4 5">
    <name type="scientific">Durusdinium trenchii</name>
    <dbReference type="NCBI Taxonomy" id="1381693"/>
    <lineage>
        <taxon>Eukaryota</taxon>
        <taxon>Sar</taxon>
        <taxon>Alveolata</taxon>
        <taxon>Dinophyceae</taxon>
        <taxon>Suessiales</taxon>
        <taxon>Symbiodiniaceae</taxon>
        <taxon>Durusdinium</taxon>
    </lineage>
</organism>
<evidence type="ECO:0000256" key="1">
    <source>
        <dbReference type="ARBA" id="ARBA00022737"/>
    </source>
</evidence>
<accession>A0ABP0P0H0</accession>
<keyword evidence="5" id="KW-1185">Reference proteome</keyword>
<dbReference type="Pfam" id="PF07719">
    <property type="entry name" value="TPR_2"/>
    <property type="match status" value="1"/>
</dbReference>
<proteinExistence type="predicted"/>